<dbReference type="Pfam" id="PF01433">
    <property type="entry name" value="Peptidase_M1"/>
    <property type="match status" value="1"/>
</dbReference>
<evidence type="ECO:0000256" key="1">
    <source>
        <dbReference type="ARBA" id="ARBA00001947"/>
    </source>
</evidence>
<evidence type="ECO:0000259" key="10">
    <source>
        <dbReference type="SMART" id="SM01263"/>
    </source>
</evidence>
<protein>
    <recommendedName>
        <fullName evidence="10">Peptidase M1 leukotriene A4 hydrolase/aminopeptidase C-terminal domain-containing protein</fullName>
    </recommendedName>
</protein>
<organism evidence="11 12">
    <name type="scientific">Prorocentrum cordatum</name>
    <dbReference type="NCBI Taxonomy" id="2364126"/>
    <lineage>
        <taxon>Eukaryota</taxon>
        <taxon>Sar</taxon>
        <taxon>Alveolata</taxon>
        <taxon>Dinophyceae</taxon>
        <taxon>Prorocentrales</taxon>
        <taxon>Prorocentraceae</taxon>
        <taxon>Prorocentrum</taxon>
    </lineage>
</organism>
<evidence type="ECO:0000256" key="9">
    <source>
        <dbReference type="ARBA" id="ARBA00023049"/>
    </source>
</evidence>
<dbReference type="InterPro" id="IPR014782">
    <property type="entry name" value="Peptidase_M1_dom"/>
</dbReference>
<evidence type="ECO:0000256" key="2">
    <source>
        <dbReference type="ARBA" id="ARBA00004496"/>
    </source>
</evidence>
<name>A0ABN9VS96_9DINO</name>
<evidence type="ECO:0000313" key="11">
    <source>
        <dbReference type="EMBL" id="CAK0875953.1"/>
    </source>
</evidence>
<keyword evidence="6" id="KW-0479">Metal-binding</keyword>
<comment type="subcellular location">
    <subcellularLocation>
        <location evidence="2">Cytoplasm</location>
    </subcellularLocation>
</comment>
<reference evidence="11" key="1">
    <citation type="submission" date="2023-10" db="EMBL/GenBank/DDBJ databases">
        <authorList>
            <person name="Chen Y."/>
            <person name="Shah S."/>
            <person name="Dougan E. K."/>
            <person name="Thang M."/>
            <person name="Chan C."/>
        </authorList>
    </citation>
    <scope>NUCLEOTIDE SEQUENCE [LARGE SCALE GENOMIC DNA]</scope>
</reference>
<dbReference type="InterPro" id="IPR001930">
    <property type="entry name" value="Peptidase_M1"/>
</dbReference>
<dbReference type="InterPro" id="IPR034015">
    <property type="entry name" value="M1_LTA4H"/>
</dbReference>
<keyword evidence="4" id="KW-0963">Cytoplasm</keyword>
<dbReference type="InterPro" id="IPR027268">
    <property type="entry name" value="Peptidase_M4/M1_CTD_sf"/>
</dbReference>
<comment type="cofactor">
    <cofactor evidence="1">
        <name>Zn(2+)</name>
        <dbReference type="ChEBI" id="CHEBI:29105"/>
    </cofactor>
</comment>
<keyword evidence="8" id="KW-0862">Zinc</keyword>
<feature type="domain" description="Peptidase M1 leukotriene A4 hydrolase/aminopeptidase C-terminal" evidence="10">
    <location>
        <begin position="198"/>
        <end position="342"/>
    </location>
</feature>
<keyword evidence="9" id="KW-0482">Metalloprotease</keyword>
<evidence type="ECO:0000256" key="5">
    <source>
        <dbReference type="ARBA" id="ARBA00022670"/>
    </source>
</evidence>
<accession>A0ABN9VS96</accession>
<dbReference type="Gene3D" id="1.25.40.320">
    <property type="entry name" value="Peptidase M1, leukotriene A4 hydrolase/aminopeptidase C-terminal domain"/>
    <property type="match status" value="1"/>
</dbReference>
<dbReference type="Gene3D" id="1.10.390.10">
    <property type="entry name" value="Neutral Protease Domain 2"/>
    <property type="match status" value="1"/>
</dbReference>
<dbReference type="SUPFAM" id="SSF48371">
    <property type="entry name" value="ARM repeat"/>
    <property type="match status" value="1"/>
</dbReference>
<dbReference type="InterPro" id="IPR016024">
    <property type="entry name" value="ARM-type_fold"/>
</dbReference>
<keyword evidence="5" id="KW-0645">Protease</keyword>
<evidence type="ECO:0000256" key="4">
    <source>
        <dbReference type="ARBA" id="ARBA00022490"/>
    </source>
</evidence>
<dbReference type="Gene3D" id="3.30.2010.30">
    <property type="match status" value="1"/>
</dbReference>
<evidence type="ECO:0000313" key="12">
    <source>
        <dbReference type="Proteomes" id="UP001189429"/>
    </source>
</evidence>
<evidence type="ECO:0000256" key="7">
    <source>
        <dbReference type="ARBA" id="ARBA00022801"/>
    </source>
</evidence>
<dbReference type="InterPro" id="IPR015211">
    <property type="entry name" value="Peptidase_M1_C"/>
</dbReference>
<dbReference type="InterPro" id="IPR038502">
    <property type="entry name" value="M1_LTA-4_hydro/amino_C_sf"/>
</dbReference>
<sequence>MENPCLTFVTPTLLAGDRSLTNVVAHGIAHSWTGNLVTCLTWEHFWLNEGFDVFLERKILRRLTGDAIYELHKDVGKVTLWKTVVRIGEGHNFTQLVPNLSGGKDPDDAFSQIPYEKGFYFICYLEALAGGAAAFMPWFKDIWLGGTSRSVTSEDLRRSYSEAFPRAAAKVDWNSWFFTPGFPTLGATASVESQYASALGAASIALARSWRAADEKDLSKLGLPDDIAGWSTNQMVLFLDELSKEKLTLAKCKRLGEVYSLTKSRNCELRLLWYEIAIAAEYREERMAAAAFATEQGRMKFVRPVYRALCKSSSGRQLALDTFAEYRSSYHPICRKMIESDLELV</sequence>
<dbReference type="SUPFAM" id="SSF55486">
    <property type="entry name" value="Metalloproteases ('zincins'), catalytic domain"/>
    <property type="match status" value="1"/>
</dbReference>
<evidence type="ECO:0000256" key="8">
    <source>
        <dbReference type="ARBA" id="ARBA00022833"/>
    </source>
</evidence>
<evidence type="ECO:0000256" key="3">
    <source>
        <dbReference type="ARBA" id="ARBA00010136"/>
    </source>
</evidence>
<proteinExistence type="inferred from homology"/>
<dbReference type="EMBL" id="CAUYUJ010017578">
    <property type="protein sequence ID" value="CAK0875953.1"/>
    <property type="molecule type" value="Genomic_DNA"/>
</dbReference>
<keyword evidence="12" id="KW-1185">Reference proteome</keyword>
<evidence type="ECO:0000256" key="6">
    <source>
        <dbReference type="ARBA" id="ARBA00022723"/>
    </source>
</evidence>
<dbReference type="PANTHER" id="PTHR45726:SF3">
    <property type="entry name" value="LEUKOTRIENE A-4 HYDROLASE"/>
    <property type="match status" value="1"/>
</dbReference>
<keyword evidence="7" id="KW-0378">Hydrolase</keyword>
<comment type="caution">
    <text evidence="11">The sequence shown here is derived from an EMBL/GenBank/DDBJ whole genome shotgun (WGS) entry which is preliminary data.</text>
</comment>
<gene>
    <name evidence="11" type="ORF">PCOR1329_LOCUS60496</name>
</gene>
<comment type="similarity">
    <text evidence="3">Belongs to the peptidase M1 family.</text>
</comment>
<dbReference type="SMART" id="SM01263">
    <property type="entry name" value="Leuk-A4-hydro_C"/>
    <property type="match status" value="1"/>
</dbReference>
<dbReference type="Proteomes" id="UP001189429">
    <property type="component" value="Unassembled WGS sequence"/>
</dbReference>
<dbReference type="Pfam" id="PF09127">
    <property type="entry name" value="Leuk-A4-hydro_C"/>
    <property type="match status" value="1"/>
</dbReference>
<dbReference type="PRINTS" id="PR00756">
    <property type="entry name" value="ALADIPTASE"/>
</dbReference>
<dbReference type="PANTHER" id="PTHR45726">
    <property type="entry name" value="LEUKOTRIENE A-4 HYDROLASE"/>
    <property type="match status" value="1"/>
</dbReference>